<comment type="caution">
    <text evidence="1">The sequence shown here is derived from an EMBL/GenBank/DDBJ whole genome shotgun (WGS) entry which is preliminary data.</text>
</comment>
<sequence length="169" mass="19849">MTEIIQIDKLNNNNYDSWLNDFKVVSMDKNLWRITDGSEVDPIEKLFPKEYNQFHPIQAYVTIYLSIEKEFRILISDADDGAQAWGILQKHFRPDSRASVISLTDEFLSCKTSEEEDISLYAARLKKIIIDLKMPGKPTADWYQAFQLIRYLPAEYQDIVQIIYRLCDE</sequence>
<organism evidence="1 2">
    <name type="scientific">Araneus ventricosus</name>
    <name type="common">Orbweaver spider</name>
    <name type="synonym">Epeira ventricosa</name>
    <dbReference type="NCBI Taxonomy" id="182803"/>
    <lineage>
        <taxon>Eukaryota</taxon>
        <taxon>Metazoa</taxon>
        <taxon>Ecdysozoa</taxon>
        <taxon>Arthropoda</taxon>
        <taxon>Chelicerata</taxon>
        <taxon>Arachnida</taxon>
        <taxon>Araneae</taxon>
        <taxon>Araneomorphae</taxon>
        <taxon>Entelegynae</taxon>
        <taxon>Araneoidea</taxon>
        <taxon>Araneidae</taxon>
        <taxon>Araneus</taxon>
    </lineage>
</organism>
<keyword evidence="2" id="KW-1185">Reference proteome</keyword>
<reference evidence="1 2" key="1">
    <citation type="journal article" date="2019" name="Sci. Rep.">
        <title>Orb-weaving spider Araneus ventricosus genome elucidates the spidroin gene catalogue.</title>
        <authorList>
            <person name="Kono N."/>
            <person name="Nakamura H."/>
            <person name="Ohtoshi R."/>
            <person name="Moran D.A.P."/>
            <person name="Shinohara A."/>
            <person name="Yoshida Y."/>
            <person name="Fujiwara M."/>
            <person name="Mori M."/>
            <person name="Tomita M."/>
            <person name="Arakawa K."/>
        </authorList>
    </citation>
    <scope>NUCLEOTIDE SEQUENCE [LARGE SCALE GENOMIC DNA]</scope>
</reference>
<dbReference type="OrthoDB" id="97058at2759"/>
<name>A0A4Y2C4S0_ARAVE</name>
<gene>
    <name evidence="1" type="ORF">AVEN_206767_1</name>
</gene>
<dbReference type="AlphaFoldDB" id="A0A4Y2C4S0"/>
<dbReference type="Proteomes" id="UP000499080">
    <property type="component" value="Unassembled WGS sequence"/>
</dbReference>
<evidence type="ECO:0008006" key="3">
    <source>
        <dbReference type="Google" id="ProtNLM"/>
    </source>
</evidence>
<evidence type="ECO:0000313" key="1">
    <source>
        <dbReference type="EMBL" id="GBL99348.1"/>
    </source>
</evidence>
<protein>
    <recommendedName>
        <fullName evidence="3">Retrotransposon gag domain-containing protein</fullName>
    </recommendedName>
</protein>
<proteinExistence type="predicted"/>
<dbReference type="Pfam" id="PF14223">
    <property type="entry name" value="Retrotran_gag_2"/>
    <property type="match status" value="1"/>
</dbReference>
<accession>A0A4Y2C4S0</accession>
<dbReference type="EMBL" id="BGPR01000148">
    <property type="protein sequence ID" value="GBL99348.1"/>
    <property type="molecule type" value="Genomic_DNA"/>
</dbReference>
<evidence type="ECO:0000313" key="2">
    <source>
        <dbReference type="Proteomes" id="UP000499080"/>
    </source>
</evidence>